<dbReference type="SUPFAM" id="SSF161098">
    <property type="entry name" value="MetI-like"/>
    <property type="match status" value="1"/>
</dbReference>
<comment type="subcellular location">
    <subcellularLocation>
        <location evidence="1">Cell inner membrane</location>
        <topology evidence="1">Multi-pass membrane protein</topology>
    </subcellularLocation>
    <subcellularLocation>
        <location evidence="8">Cell membrane</location>
        <topology evidence="8">Multi-pass membrane protein</topology>
    </subcellularLocation>
</comment>
<evidence type="ECO:0000313" key="10">
    <source>
        <dbReference type="EMBL" id="MDF9276303.1"/>
    </source>
</evidence>
<dbReference type="CDD" id="cd06261">
    <property type="entry name" value="TM_PBP2"/>
    <property type="match status" value="1"/>
</dbReference>
<dbReference type="InterPro" id="IPR000515">
    <property type="entry name" value="MetI-like"/>
</dbReference>
<feature type="transmembrane region" description="Helical" evidence="8">
    <location>
        <begin position="137"/>
        <end position="156"/>
    </location>
</feature>
<keyword evidence="6 8" id="KW-1133">Transmembrane helix</keyword>
<sequence>MSEIREFKPRVDLMKPIFGVLVFFLYLFLLAPLLIVFVISFSSNQFLSFPPEGFTLDWYKALPEQRAFTEGMKVSLIVAAAVTAIVLVIGVPAALAIDRFKFKSTGAVLSFFLSPLLVPSIVLGLGMVLLFSPLGLTNTYTGIIIGHVAITFPFVVRTTLMSLATSDTSCESAARVLGAGPWTVFRRVTLPIIQPGVIAGGVIAFIVSFDEAVIALFVAESGLPTLPVQVLRYVENSADAAVAALSVILILFSLLVVVIVERVMGLRKAL</sequence>
<evidence type="ECO:0000256" key="4">
    <source>
        <dbReference type="ARBA" id="ARBA00022519"/>
    </source>
</evidence>
<proteinExistence type="inferred from homology"/>
<feature type="transmembrane region" description="Helical" evidence="8">
    <location>
        <begin position="74"/>
        <end position="97"/>
    </location>
</feature>
<dbReference type="PANTHER" id="PTHR43357:SF4">
    <property type="entry name" value="INNER MEMBRANE ABC TRANSPORTER PERMEASE PROTEIN YDCV"/>
    <property type="match status" value="1"/>
</dbReference>
<dbReference type="PANTHER" id="PTHR43357">
    <property type="entry name" value="INNER MEMBRANE ABC TRANSPORTER PERMEASE PROTEIN YDCV"/>
    <property type="match status" value="1"/>
</dbReference>
<evidence type="ECO:0000256" key="7">
    <source>
        <dbReference type="ARBA" id="ARBA00023136"/>
    </source>
</evidence>
<organism evidence="10 11">
    <name type="scientific">Arthrobacter vasquezii</name>
    <dbReference type="NCBI Taxonomy" id="2977629"/>
    <lineage>
        <taxon>Bacteria</taxon>
        <taxon>Bacillati</taxon>
        <taxon>Actinomycetota</taxon>
        <taxon>Actinomycetes</taxon>
        <taxon>Micrococcales</taxon>
        <taxon>Micrococcaceae</taxon>
        <taxon>Arthrobacter</taxon>
    </lineage>
</organism>
<dbReference type="PROSITE" id="PS50928">
    <property type="entry name" value="ABC_TM1"/>
    <property type="match status" value="1"/>
</dbReference>
<evidence type="ECO:0000256" key="5">
    <source>
        <dbReference type="ARBA" id="ARBA00022692"/>
    </source>
</evidence>
<feature type="transmembrane region" description="Helical" evidence="8">
    <location>
        <begin position="196"/>
        <end position="218"/>
    </location>
</feature>
<feature type="domain" description="ABC transmembrane type-1" evidence="9">
    <location>
        <begin position="72"/>
        <end position="260"/>
    </location>
</feature>
<accession>A0ABT6CQ88</accession>
<feature type="transmembrane region" description="Helical" evidence="8">
    <location>
        <begin position="109"/>
        <end position="131"/>
    </location>
</feature>
<dbReference type="Pfam" id="PF00528">
    <property type="entry name" value="BPD_transp_1"/>
    <property type="match status" value="1"/>
</dbReference>
<dbReference type="InterPro" id="IPR035906">
    <property type="entry name" value="MetI-like_sf"/>
</dbReference>
<evidence type="ECO:0000313" key="11">
    <source>
        <dbReference type="Proteomes" id="UP001220456"/>
    </source>
</evidence>
<evidence type="ECO:0000256" key="1">
    <source>
        <dbReference type="ARBA" id="ARBA00004429"/>
    </source>
</evidence>
<dbReference type="RefSeq" id="WP_277357001.1">
    <property type="nucleotide sequence ID" value="NZ_JAROKN010000001.1"/>
</dbReference>
<comment type="similarity">
    <text evidence="8">Belongs to the binding-protein-dependent transport system permease family.</text>
</comment>
<protein>
    <submittedName>
        <fullName evidence="10">ABC transporter permease</fullName>
    </submittedName>
</protein>
<evidence type="ECO:0000256" key="6">
    <source>
        <dbReference type="ARBA" id="ARBA00022989"/>
    </source>
</evidence>
<keyword evidence="4" id="KW-0997">Cell inner membrane</keyword>
<feature type="transmembrane region" description="Helical" evidence="8">
    <location>
        <begin position="20"/>
        <end position="41"/>
    </location>
</feature>
<comment type="caution">
    <text evidence="10">The sequence shown here is derived from an EMBL/GenBank/DDBJ whole genome shotgun (WGS) entry which is preliminary data.</text>
</comment>
<dbReference type="EMBL" id="JAROKN010000001">
    <property type="protein sequence ID" value="MDF9276303.1"/>
    <property type="molecule type" value="Genomic_DNA"/>
</dbReference>
<keyword evidence="7 8" id="KW-0472">Membrane</keyword>
<gene>
    <name evidence="10" type="ORF">P4U43_00685</name>
</gene>
<evidence type="ECO:0000256" key="8">
    <source>
        <dbReference type="RuleBase" id="RU363032"/>
    </source>
</evidence>
<dbReference type="Gene3D" id="1.10.3720.10">
    <property type="entry name" value="MetI-like"/>
    <property type="match status" value="1"/>
</dbReference>
<reference evidence="10 11" key="1">
    <citation type="journal article" date="2023" name="Int. J. Syst. Evol. Microbiol.">
        <title>Arthrobacter vasquezii sp. nov., isolated from a soil sample from Union Glacier, Antarctica.</title>
        <authorList>
            <person name="Valenzuela-Ibaceta F."/>
            <person name="Carrasco V."/>
            <person name="Lagos-Moraga S."/>
            <person name="Dietz-Vargas C."/>
            <person name="Navarro C.A."/>
            <person name="Perez-Donoso J.M."/>
        </authorList>
    </citation>
    <scope>NUCLEOTIDE SEQUENCE [LARGE SCALE GENOMIC DNA]</scope>
    <source>
        <strain evidence="10 11">EH-1B-1</strain>
    </source>
</reference>
<keyword evidence="2 8" id="KW-0813">Transport</keyword>
<keyword evidence="3" id="KW-1003">Cell membrane</keyword>
<dbReference type="Proteomes" id="UP001220456">
    <property type="component" value="Unassembled WGS sequence"/>
</dbReference>
<feature type="transmembrane region" description="Helical" evidence="8">
    <location>
        <begin position="238"/>
        <end position="260"/>
    </location>
</feature>
<evidence type="ECO:0000256" key="3">
    <source>
        <dbReference type="ARBA" id="ARBA00022475"/>
    </source>
</evidence>
<keyword evidence="11" id="KW-1185">Reference proteome</keyword>
<name>A0ABT6CQ88_9MICC</name>
<keyword evidence="5 8" id="KW-0812">Transmembrane</keyword>
<evidence type="ECO:0000259" key="9">
    <source>
        <dbReference type="PROSITE" id="PS50928"/>
    </source>
</evidence>
<evidence type="ECO:0000256" key="2">
    <source>
        <dbReference type="ARBA" id="ARBA00022448"/>
    </source>
</evidence>